<organism evidence="2 3">
    <name type="scientific">Azospirillum thermophilum</name>
    <dbReference type="NCBI Taxonomy" id="2202148"/>
    <lineage>
        <taxon>Bacteria</taxon>
        <taxon>Pseudomonadati</taxon>
        <taxon>Pseudomonadota</taxon>
        <taxon>Alphaproteobacteria</taxon>
        <taxon>Rhodospirillales</taxon>
        <taxon>Azospirillaceae</taxon>
        <taxon>Azospirillum</taxon>
    </lineage>
</organism>
<evidence type="ECO:0000313" key="3">
    <source>
        <dbReference type="Proteomes" id="UP000245629"/>
    </source>
</evidence>
<dbReference type="RefSeq" id="WP_109329203.1">
    <property type="nucleotide sequence ID" value="NZ_CP029353.1"/>
</dbReference>
<feature type="region of interest" description="Disordered" evidence="1">
    <location>
        <begin position="1"/>
        <end position="26"/>
    </location>
</feature>
<dbReference type="Proteomes" id="UP000245629">
    <property type="component" value="Chromosome 2"/>
</dbReference>
<protein>
    <submittedName>
        <fullName evidence="2">Uncharacterized protein</fullName>
    </submittedName>
</protein>
<feature type="compositionally biased region" description="Basic and acidic residues" evidence="1">
    <location>
        <begin position="15"/>
        <end position="26"/>
    </location>
</feature>
<keyword evidence="3" id="KW-1185">Reference proteome</keyword>
<evidence type="ECO:0000256" key="1">
    <source>
        <dbReference type="SAM" id="MobiDB-lite"/>
    </source>
</evidence>
<accession>A0A2S2CTY5</accession>
<name>A0A2S2CTY5_9PROT</name>
<dbReference type="EMBL" id="CP029353">
    <property type="protein sequence ID" value="AWK87737.1"/>
    <property type="molecule type" value="Genomic_DNA"/>
</dbReference>
<reference evidence="3" key="1">
    <citation type="submission" date="2018-05" db="EMBL/GenBank/DDBJ databases">
        <title>Azospirillum thermophila sp. nov., a novel isolated from hot spring.</title>
        <authorList>
            <person name="Zhao Z."/>
        </authorList>
    </citation>
    <scope>NUCLEOTIDE SEQUENCE [LARGE SCALE GENOMIC DNA]</scope>
    <source>
        <strain evidence="3">CFH 70021</strain>
    </source>
</reference>
<dbReference type="AlphaFoldDB" id="A0A2S2CTY5"/>
<gene>
    <name evidence="2" type="ORF">DEW08_17395</name>
</gene>
<evidence type="ECO:0000313" key="2">
    <source>
        <dbReference type="EMBL" id="AWK87737.1"/>
    </source>
</evidence>
<dbReference type="KEGG" id="azz:DEW08_17395"/>
<sequence>MTEAGQKKAAMTAHTDSDHADAVDGLFRPEPKRGLAALIGSVLGRRTTQFDDDAAVAFARKTWKSGDATHARVARDLLKHWPQ</sequence>
<proteinExistence type="predicted"/>